<evidence type="ECO:0000313" key="2">
    <source>
        <dbReference type="EMBL" id="HGG02974.1"/>
    </source>
</evidence>
<sequence length="320" mass="35611">MLTQATSRFMVTEFSPQGRRWGALRHLVAVGATLAAIVLAHPALAGDPFRTENPRAIGDTTERAFRVLFQEGNYQESNNILKDAAKEEPKEPLIYAMKAAFAYLEEDWDDLDTYASRTRETAEELTTTDALRGNLYTAVGHFLEGAYIISREGTIRGTPKALNKLQQVFHHLGEAEKISAEDPEVNLIKGFMDLMLAVNLPFADPAEAIQRLRDYAGPDYLAYRGLALGYRDLDQQAEALAAVNQALQITPDNPELFYLKAQILVEKGGDRDLALLQEAQANFDAALAQAPAKFPPGLQRQLQKERDRNARRIQRLTAPS</sequence>
<protein>
    <submittedName>
        <fullName evidence="2">Uncharacterized protein</fullName>
    </submittedName>
</protein>
<dbReference type="EMBL" id="DSPX01000203">
    <property type="protein sequence ID" value="HGG02974.1"/>
    <property type="molecule type" value="Genomic_DNA"/>
</dbReference>
<dbReference type="SUPFAM" id="SSF48452">
    <property type="entry name" value="TPR-like"/>
    <property type="match status" value="1"/>
</dbReference>
<organism evidence="2">
    <name type="scientific">Planktothricoides sp. SpSt-374</name>
    <dbReference type="NCBI Taxonomy" id="2282167"/>
    <lineage>
        <taxon>Bacteria</taxon>
        <taxon>Bacillati</taxon>
        <taxon>Cyanobacteriota</taxon>
        <taxon>Cyanophyceae</taxon>
        <taxon>Oscillatoriophycideae</taxon>
        <taxon>Oscillatoriales</taxon>
        <taxon>Oscillatoriaceae</taxon>
        <taxon>Planktothricoides</taxon>
    </lineage>
</organism>
<gene>
    <name evidence="2" type="ORF">ENR15_20600</name>
</gene>
<keyword evidence="1" id="KW-0802">TPR repeat</keyword>
<feature type="repeat" description="TPR" evidence="1">
    <location>
        <begin position="220"/>
        <end position="253"/>
    </location>
</feature>
<evidence type="ECO:0000256" key="1">
    <source>
        <dbReference type="PROSITE-ProRule" id="PRU00339"/>
    </source>
</evidence>
<proteinExistence type="predicted"/>
<dbReference type="AlphaFoldDB" id="A0A7C3VJG6"/>
<dbReference type="InterPro" id="IPR048173">
    <property type="entry name" value="Sll0314-like"/>
</dbReference>
<name>A0A7C3VJG6_9CYAN</name>
<accession>A0A7C3VJG6</accession>
<dbReference type="NCBIfam" id="NF041522">
    <property type="entry name" value="TPR_sll0314"/>
    <property type="match status" value="1"/>
</dbReference>
<comment type="caution">
    <text evidence="2">The sequence shown here is derived from an EMBL/GenBank/DDBJ whole genome shotgun (WGS) entry which is preliminary data.</text>
</comment>
<dbReference type="Gene3D" id="1.25.40.10">
    <property type="entry name" value="Tetratricopeptide repeat domain"/>
    <property type="match status" value="1"/>
</dbReference>
<dbReference type="InterPro" id="IPR019734">
    <property type="entry name" value="TPR_rpt"/>
</dbReference>
<dbReference type="InterPro" id="IPR011990">
    <property type="entry name" value="TPR-like_helical_dom_sf"/>
</dbReference>
<dbReference type="PROSITE" id="PS50005">
    <property type="entry name" value="TPR"/>
    <property type="match status" value="1"/>
</dbReference>
<reference evidence="2" key="1">
    <citation type="journal article" date="2020" name="mSystems">
        <title>Genome- and Community-Level Interaction Insights into Carbon Utilization and Element Cycling Functions of Hydrothermarchaeota in Hydrothermal Sediment.</title>
        <authorList>
            <person name="Zhou Z."/>
            <person name="Liu Y."/>
            <person name="Xu W."/>
            <person name="Pan J."/>
            <person name="Luo Z.H."/>
            <person name="Li M."/>
        </authorList>
    </citation>
    <scope>NUCLEOTIDE SEQUENCE [LARGE SCALE GENOMIC DNA]</scope>
    <source>
        <strain evidence="2">SpSt-374</strain>
    </source>
</reference>